<dbReference type="Proteomes" id="UP000433883">
    <property type="component" value="Unassembled WGS sequence"/>
</dbReference>
<evidence type="ECO:0000313" key="14">
    <source>
        <dbReference type="Proteomes" id="UP000490939"/>
    </source>
</evidence>
<feature type="chain" id="PRO_5044690694" description="protein disulfide-isomerase" evidence="8">
    <location>
        <begin position="23"/>
        <end position="513"/>
    </location>
</feature>
<gene>
    <name evidence="10" type="ORF">BLS_009624</name>
    <name evidence="12" type="ORF">EG327_008492</name>
    <name evidence="11" type="ORF">EG328_004157</name>
</gene>
<feature type="region of interest" description="Disordered" evidence="7">
    <location>
        <begin position="457"/>
        <end position="513"/>
    </location>
</feature>
<dbReference type="Pfam" id="PF24541">
    <property type="entry name" value="Thioredox_PDIA6_C"/>
    <property type="match status" value="1"/>
</dbReference>
<evidence type="ECO:0000256" key="8">
    <source>
        <dbReference type="SAM" id="SignalP"/>
    </source>
</evidence>
<evidence type="ECO:0000313" key="13">
    <source>
        <dbReference type="Proteomes" id="UP000447873"/>
    </source>
</evidence>
<keyword evidence="6" id="KW-0676">Redox-active center</keyword>
<organism evidence="11 13">
    <name type="scientific">Venturia inaequalis</name>
    <name type="common">Apple scab fungus</name>
    <dbReference type="NCBI Taxonomy" id="5025"/>
    <lineage>
        <taxon>Eukaryota</taxon>
        <taxon>Fungi</taxon>
        <taxon>Dikarya</taxon>
        <taxon>Ascomycota</taxon>
        <taxon>Pezizomycotina</taxon>
        <taxon>Dothideomycetes</taxon>
        <taxon>Pleosporomycetidae</taxon>
        <taxon>Venturiales</taxon>
        <taxon>Venturiaceae</taxon>
        <taxon>Venturia</taxon>
    </lineage>
</organism>
<keyword evidence="4" id="KW-1015">Disulfide bond</keyword>
<accession>A0A8H3USG1</accession>
<evidence type="ECO:0000313" key="11">
    <source>
        <dbReference type="EMBL" id="KAE9973924.1"/>
    </source>
</evidence>
<evidence type="ECO:0000313" key="10">
    <source>
        <dbReference type="EMBL" id="KAE9963116.1"/>
    </source>
</evidence>
<comment type="subcellular location">
    <subcellularLocation>
        <location evidence="2">Endoplasmic reticulum lumen</location>
    </subcellularLocation>
</comment>
<dbReference type="Proteomes" id="UP000490939">
    <property type="component" value="Unassembled WGS sequence"/>
</dbReference>
<evidence type="ECO:0000256" key="1">
    <source>
        <dbReference type="ARBA" id="ARBA00001182"/>
    </source>
</evidence>
<feature type="domain" description="Thioredoxin" evidence="9">
    <location>
        <begin position="7"/>
        <end position="143"/>
    </location>
</feature>
<dbReference type="PANTHER" id="PTHR45815">
    <property type="entry name" value="PROTEIN DISULFIDE-ISOMERASE A6"/>
    <property type="match status" value="1"/>
</dbReference>
<comment type="catalytic activity">
    <reaction evidence="1">
        <text>Catalyzes the rearrangement of -S-S- bonds in proteins.</text>
        <dbReference type="EC" id="5.3.4.1"/>
    </reaction>
</comment>
<dbReference type="AlphaFoldDB" id="A0A8H3USG1"/>
<dbReference type="GO" id="GO:0034976">
    <property type="term" value="P:response to endoplasmic reticulum stress"/>
    <property type="evidence" value="ECO:0007669"/>
    <property type="project" value="TreeGrafter"/>
</dbReference>
<dbReference type="InterPro" id="IPR013766">
    <property type="entry name" value="Thioredoxin_domain"/>
</dbReference>
<dbReference type="EMBL" id="WNWR01000530">
    <property type="protein sequence ID" value="KAE9975367.1"/>
    <property type="molecule type" value="Genomic_DNA"/>
</dbReference>
<dbReference type="InterPro" id="IPR017937">
    <property type="entry name" value="Thioredoxin_CS"/>
</dbReference>
<protein>
    <recommendedName>
        <fullName evidence="3">protein disulfide-isomerase</fullName>
        <ecNumber evidence="3">5.3.4.1</ecNumber>
    </recommendedName>
</protein>
<evidence type="ECO:0000256" key="2">
    <source>
        <dbReference type="ARBA" id="ARBA00004319"/>
    </source>
</evidence>
<feature type="compositionally biased region" description="Basic and acidic residues" evidence="7">
    <location>
        <begin position="475"/>
        <end position="487"/>
    </location>
</feature>
<dbReference type="InterPro" id="IPR057305">
    <property type="entry name" value="Thioredox_PDIA6_C"/>
</dbReference>
<evidence type="ECO:0000256" key="6">
    <source>
        <dbReference type="ARBA" id="ARBA00023284"/>
    </source>
</evidence>
<evidence type="ECO:0000313" key="12">
    <source>
        <dbReference type="EMBL" id="KAE9975367.1"/>
    </source>
</evidence>
<proteinExistence type="predicted"/>
<dbReference type="OrthoDB" id="10264505at2759"/>
<feature type="region of interest" description="Disordered" evidence="7">
    <location>
        <begin position="243"/>
        <end position="313"/>
    </location>
</feature>
<dbReference type="Gene3D" id="3.40.30.10">
    <property type="entry name" value="Glutaredoxin"/>
    <property type="match status" value="2"/>
</dbReference>
<comment type="caution">
    <text evidence="11">The sequence shown here is derived from an EMBL/GenBank/DDBJ whole genome shotgun (WGS) entry which is preliminary data.</text>
</comment>
<dbReference type="SMR" id="A0A8H3USG1"/>
<evidence type="ECO:0000259" key="9">
    <source>
        <dbReference type="PROSITE" id="PS51352"/>
    </source>
</evidence>
<feature type="signal peptide" evidence="8">
    <location>
        <begin position="1"/>
        <end position="22"/>
    </location>
</feature>
<dbReference type="CDD" id="cd02981">
    <property type="entry name" value="PDI_b_family"/>
    <property type="match status" value="1"/>
</dbReference>
<dbReference type="EMBL" id="WNWQ01000899">
    <property type="protein sequence ID" value="KAE9963116.1"/>
    <property type="molecule type" value="Genomic_DNA"/>
</dbReference>
<dbReference type="Pfam" id="PF00085">
    <property type="entry name" value="Thioredoxin"/>
    <property type="match status" value="1"/>
</dbReference>
<evidence type="ECO:0000256" key="4">
    <source>
        <dbReference type="ARBA" id="ARBA00023157"/>
    </source>
</evidence>
<dbReference type="InterPro" id="IPR036249">
    <property type="entry name" value="Thioredoxin-like_sf"/>
</dbReference>
<dbReference type="EC" id="5.3.4.1" evidence="3"/>
<keyword evidence="5" id="KW-0413">Isomerase</keyword>
<keyword evidence="14" id="KW-1185">Reference proteome</keyword>
<evidence type="ECO:0000256" key="7">
    <source>
        <dbReference type="SAM" id="MobiDB-lite"/>
    </source>
</evidence>
<dbReference type="PRINTS" id="PR00421">
    <property type="entry name" value="THIOREDOXIN"/>
</dbReference>
<evidence type="ECO:0000256" key="5">
    <source>
        <dbReference type="ARBA" id="ARBA00023235"/>
    </source>
</evidence>
<dbReference type="GO" id="GO:0015035">
    <property type="term" value="F:protein-disulfide reductase activity"/>
    <property type="evidence" value="ECO:0007669"/>
    <property type="project" value="TreeGrafter"/>
</dbReference>
<name>A0A8H3USG1_VENIN</name>
<dbReference type="PROSITE" id="PS00194">
    <property type="entry name" value="THIOREDOXIN_1"/>
    <property type="match status" value="1"/>
</dbReference>
<dbReference type="PROSITE" id="PS51352">
    <property type="entry name" value="THIOREDOXIN_2"/>
    <property type="match status" value="1"/>
</dbReference>
<dbReference type="SUPFAM" id="SSF52833">
    <property type="entry name" value="Thioredoxin-like"/>
    <property type="match status" value="2"/>
</dbReference>
<dbReference type="EMBL" id="WNWS01000230">
    <property type="protein sequence ID" value="KAE9973924.1"/>
    <property type="molecule type" value="Genomic_DNA"/>
</dbReference>
<feature type="compositionally biased region" description="Basic and acidic residues" evidence="7">
    <location>
        <begin position="263"/>
        <end position="296"/>
    </location>
</feature>
<reference evidence="11 13" key="1">
    <citation type="submission" date="2018-12" db="EMBL/GenBank/DDBJ databases">
        <title>Venturia inaequalis Genome Resource.</title>
        <authorList>
            <person name="Lichtner F.J."/>
        </authorList>
    </citation>
    <scope>NUCLEOTIDE SEQUENCE [LARGE SCALE GENOMIC DNA]</scope>
    <source>
        <strain evidence="11 13">120213</strain>
        <strain evidence="10">Bline_iso_100314</strain>
        <strain evidence="12 14">DMI_063113</strain>
    </source>
</reference>
<evidence type="ECO:0000256" key="3">
    <source>
        <dbReference type="ARBA" id="ARBA00012723"/>
    </source>
</evidence>
<feature type="compositionally biased region" description="Basic and acidic residues" evidence="7">
    <location>
        <begin position="502"/>
        <end position="513"/>
    </location>
</feature>
<dbReference type="GO" id="GO:0005788">
    <property type="term" value="C:endoplasmic reticulum lumen"/>
    <property type="evidence" value="ECO:0007669"/>
    <property type="project" value="UniProtKB-SubCell"/>
</dbReference>
<dbReference type="Proteomes" id="UP000447873">
    <property type="component" value="Unassembled WGS sequence"/>
</dbReference>
<sequence length="513" mass="55864">MVSSTALAVSAASLLFSLPVNAGLYTKNSAVLQVTSKNYDSLITKSNHTSIVEFYAPWCGHCQNLKPAYEKAAKNLAGLAKVAAVDCDDEDNKPLCGRMGVKGFPTLKIVRPGKKSGRPVVEDYQGARAAKAIVDAVVDKIPNHVKKVDDKGLDSWLSTGNDTAKAILFTDKGTTSALLRALAIDYLGSVSFAQIRNKEKDAVSAFGITKFPTLVVLPGGDKEGIVYDGELKKEAMVAFVKEASNASPNPDPAPTQPKKKAAKAKDAPKSKKEPKKESKDGECPMGHDKKDQKDSATMKMKSSSLKLEDINESAEKVDLPPTVKVEDEPLLLTLEKADALQKECLAPKSHICILALLPTKENKDDPLPKEAAQAIKSLGEVQQKHARRKAIFPFYTVPAENELGQKVRETLKLNPANEIDVIAVNSKRSWYRRFPGPSFQRGDVEAWVDAIRMNDGPREKLPESLVAEEETPEPEPVKAAEPPKEEQQPLIVEDLGEVVDEEPPKPEAPHDEL</sequence>
<dbReference type="GO" id="GO:0003756">
    <property type="term" value="F:protein disulfide isomerase activity"/>
    <property type="evidence" value="ECO:0007669"/>
    <property type="project" value="UniProtKB-EC"/>
</dbReference>
<keyword evidence="8" id="KW-0732">Signal</keyword>
<dbReference type="CDD" id="cd03002">
    <property type="entry name" value="PDI_a_MPD1_like"/>
    <property type="match status" value="1"/>
</dbReference>
<dbReference type="PANTHER" id="PTHR45815:SF3">
    <property type="entry name" value="PROTEIN DISULFIDE-ISOMERASE A6"/>
    <property type="match status" value="1"/>
</dbReference>